<gene>
    <name evidence="2" type="ORF">LGLO00237_LOCUS29103</name>
</gene>
<dbReference type="EMBL" id="HBIV01041251">
    <property type="protein sequence ID" value="CAE0677323.1"/>
    <property type="molecule type" value="Transcribed_RNA"/>
</dbReference>
<feature type="region of interest" description="Disordered" evidence="1">
    <location>
        <begin position="25"/>
        <end position="48"/>
    </location>
</feature>
<dbReference type="AlphaFoldDB" id="A0A7S3ZAQ6"/>
<sequence>MTALALFGMLYILVMDKSRLNARHTPPLSSTSARYDPFEGSPRRQPKYTRHSISMNVNDIGSTFGRMCGVGLKTAVTSAGISTVLSACRRSKLFKRKVIPKLEKAGSMVIDSFFRVGDFILDTGQSLIFWRKRGTSPQYRYDPYGRYNKPQYSKPVRRTEMSTMEFLTASWQHLRDRAFDIGHSARKRARKAWGYMESLFSNDALFESLREEKDVVIVLRRVYDLFPPKRPNCHLPSEAFTDAIYRSPRMKQIVLKKALYHYHPDKNPKKEYGVRWWNICNKISAILLDQYDKTQASLS</sequence>
<proteinExistence type="predicted"/>
<organism evidence="2">
    <name type="scientific">Lotharella globosa</name>
    <dbReference type="NCBI Taxonomy" id="91324"/>
    <lineage>
        <taxon>Eukaryota</taxon>
        <taxon>Sar</taxon>
        <taxon>Rhizaria</taxon>
        <taxon>Cercozoa</taxon>
        <taxon>Chlorarachniophyceae</taxon>
        <taxon>Lotharella</taxon>
    </lineage>
</organism>
<name>A0A7S3ZAQ6_9EUKA</name>
<evidence type="ECO:0000313" key="2">
    <source>
        <dbReference type="EMBL" id="CAE0677323.1"/>
    </source>
</evidence>
<reference evidence="2" key="1">
    <citation type="submission" date="2021-01" db="EMBL/GenBank/DDBJ databases">
        <authorList>
            <person name="Corre E."/>
            <person name="Pelletier E."/>
            <person name="Niang G."/>
            <person name="Scheremetjew M."/>
            <person name="Finn R."/>
            <person name="Kale V."/>
            <person name="Holt S."/>
            <person name="Cochrane G."/>
            <person name="Meng A."/>
            <person name="Brown T."/>
            <person name="Cohen L."/>
        </authorList>
    </citation>
    <scope>NUCLEOTIDE SEQUENCE</scope>
    <source>
        <strain evidence="2">CCCM811</strain>
    </source>
</reference>
<protein>
    <recommendedName>
        <fullName evidence="3">J domain-containing protein</fullName>
    </recommendedName>
</protein>
<evidence type="ECO:0008006" key="3">
    <source>
        <dbReference type="Google" id="ProtNLM"/>
    </source>
</evidence>
<evidence type="ECO:0000256" key="1">
    <source>
        <dbReference type="SAM" id="MobiDB-lite"/>
    </source>
</evidence>
<accession>A0A7S3ZAQ6</accession>